<feature type="transmembrane region" description="Helical" evidence="6">
    <location>
        <begin position="382"/>
        <end position="403"/>
    </location>
</feature>
<dbReference type="InterPro" id="IPR037272">
    <property type="entry name" value="SNS_sf"/>
</dbReference>
<sequence length="458" mass="49498">MAETTSTSRGNWNSKLGFILAAAGSAVGLGNIWRFPTEVASNGGGAFLLIYLLCCFAIGFPVMVAELSIGRKTNRNPVGAFKALSSNKLYPLIGFWGVLCGVMILSFYTVVAGWTFSYVFEEILFFTGFTEWATLFADVTHGVKNAIFSVLFMGATVSIILGGVSDGIERATKFLMPVLIGILLIMIGYVAFQPGAGIGFAEYLKPDFSMISAPLIFSAMGQAFFSLSLGMGALITYGSYLSKKENIPEAAAYVTLADVGIAFLAGLLIMPAMYMAESFGVDIFNDAGELLASTDLIFQVLPALFHSLSTTAGIIFGTGFFLLLSMAALTSTISLLEVPTSYVIDEFNIQRKKAATMIGGGILIISLIISFDIALIDSIDFIFSTVGLPLGGFLICYFLGYVWKVENAFEELEQGYHGLHTSLFKTIWPIFIKYIAPLAILYNLLEAIGLITYIQELF</sequence>
<gene>
    <name evidence="7" type="ORF">CK503_09090</name>
</gene>
<keyword evidence="2" id="KW-0813">Transport</keyword>
<keyword evidence="5 6" id="KW-0472">Membrane</keyword>
<dbReference type="InterPro" id="IPR047218">
    <property type="entry name" value="YocR/YhdH-like"/>
</dbReference>
<feature type="transmembrane region" description="Helical" evidence="6">
    <location>
        <begin position="357"/>
        <end position="376"/>
    </location>
</feature>
<feature type="transmembrane region" description="Helical" evidence="6">
    <location>
        <begin position="145"/>
        <end position="162"/>
    </location>
</feature>
<accession>A0A2A2GAE1</accession>
<feature type="transmembrane region" description="Helical" evidence="6">
    <location>
        <begin position="434"/>
        <end position="454"/>
    </location>
</feature>
<dbReference type="GO" id="GO:0016020">
    <property type="term" value="C:membrane"/>
    <property type="evidence" value="ECO:0007669"/>
    <property type="project" value="UniProtKB-SubCell"/>
</dbReference>
<feature type="transmembrane region" description="Helical" evidence="6">
    <location>
        <begin position="12"/>
        <end position="33"/>
    </location>
</feature>
<keyword evidence="4 6" id="KW-1133">Transmembrane helix</keyword>
<organism evidence="7 8">
    <name type="scientific">Fodinibius salipaludis</name>
    <dbReference type="NCBI Taxonomy" id="2032627"/>
    <lineage>
        <taxon>Bacteria</taxon>
        <taxon>Pseudomonadati</taxon>
        <taxon>Balneolota</taxon>
        <taxon>Balneolia</taxon>
        <taxon>Balneolales</taxon>
        <taxon>Balneolaceae</taxon>
        <taxon>Fodinibius</taxon>
    </lineage>
</organism>
<keyword evidence="3 6" id="KW-0812">Transmembrane</keyword>
<dbReference type="PROSITE" id="PS50267">
    <property type="entry name" value="NA_NEUROTRAN_SYMP_3"/>
    <property type="match status" value="1"/>
</dbReference>
<evidence type="ECO:0000313" key="7">
    <source>
        <dbReference type="EMBL" id="PAU93819.1"/>
    </source>
</evidence>
<keyword evidence="8" id="KW-1185">Reference proteome</keyword>
<dbReference type="CDD" id="cd10336">
    <property type="entry name" value="SLC6sbd_Tyt1-Like"/>
    <property type="match status" value="1"/>
</dbReference>
<dbReference type="PRINTS" id="PR00176">
    <property type="entry name" value="NANEUSMPORT"/>
</dbReference>
<dbReference type="OrthoDB" id="9762833at2"/>
<reference evidence="7 8" key="1">
    <citation type="submission" date="2017-08" db="EMBL/GenBank/DDBJ databases">
        <title>Aliifodinibius alkalisoli sp. nov., isolated from saline alkaline soil.</title>
        <authorList>
            <person name="Liu D."/>
            <person name="Zhang G."/>
        </authorList>
    </citation>
    <scope>NUCLEOTIDE SEQUENCE [LARGE SCALE GENOMIC DNA]</scope>
    <source>
        <strain evidence="7 8">WN023</strain>
    </source>
</reference>
<evidence type="ECO:0000256" key="4">
    <source>
        <dbReference type="ARBA" id="ARBA00022989"/>
    </source>
</evidence>
<evidence type="ECO:0000256" key="1">
    <source>
        <dbReference type="ARBA" id="ARBA00004141"/>
    </source>
</evidence>
<proteinExistence type="predicted"/>
<comment type="subcellular location">
    <subcellularLocation>
        <location evidence="1">Membrane</location>
        <topology evidence="1">Multi-pass membrane protein</topology>
    </subcellularLocation>
</comment>
<evidence type="ECO:0000256" key="3">
    <source>
        <dbReference type="ARBA" id="ARBA00022692"/>
    </source>
</evidence>
<evidence type="ECO:0000313" key="8">
    <source>
        <dbReference type="Proteomes" id="UP000218831"/>
    </source>
</evidence>
<feature type="transmembrane region" description="Helical" evidence="6">
    <location>
        <begin position="314"/>
        <end position="336"/>
    </location>
</feature>
<comment type="caution">
    <text evidence="7">The sequence shown here is derived from an EMBL/GenBank/DDBJ whole genome shotgun (WGS) entry which is preliminary data.</text>
</comment>
<dbReference type="Proteomes" id="UP000218831">
    <property type="component" value="Unassembled WGS sequence"/>
</dbReference>
<dbReference type="AlphaFoldDB" id="A0A2A2GAE1"/>
<dbReference type="Pfam" id="PF00209">
    <property type="entry name" value="SNF"/>
    <property type="match status" value="2"/>
</dbReference>
<dbReference type="NCBIfam" id="NF037979">
    <property type="entry name" value="Na_transp"/>
    <property type="match status" value="1"/>
</dbReference>
<dbReference type="InterPro" id="IPR000175">
    <property type="entry name" value="Na/ntran_symport"/>
</dbReference>
<feature type="transmembrane region" description="Helical" evidence="6">
    <location>
        <begin position="45"/>
        <end position="69"/>
    </location>
</feature>
<feature type="transmembrane region" description="Helical" evidence="6">
    <location>
        <begin position="89"/>
        <end position="116"/>
    </location>
</feature>
<dbReference type="RefSeq" id="WP_095606495.1">
    <property type="nucleotide sequence ID" value="NZ_NSKE01000006.1"/>
</dbReference>
<dbReference type="PANTHER" id="PTHR42948">
    <property type="entry name" value="TRANSPORTER"/>
    <property type="match status" value="1"/>
</dbReference>
<evidence type="ECO:0000256" key="2">
    <source>
        <dbReference type="ARBA" id="ARBA00022448"/>
    </source>
</evidence>
<feature type="transmembrane region" description="Helical" evidence="6">
    <location>
        <begin position="250"/>
        <end position="274"/>
    </location>
</feature>
<protein>
    <submittedName>
        <fullName evidence="7">Sodium-dependent transporter</fullName>
    </submittedName>
</protein>
<evidence type="ECO:0000256" key="5">
    <source>
        <dbReference type="ARBA" id="ARBA00023136"/>
    </source>
</evidence>
<dbReference type="EMBL" id="NSKE01000006">
    <property type="protein sequence ID" value="PAU93819.1"/>
    <property type="molecule type" value="Genomic_DNA"/>
</dbReference>
<name>A0A2A2GAE1_9BACT</name>
<feature type="transmembrane region" description="Helical" evidence="6">
    <location>
        <begin position="174"/>
        <end position="192"/>
    </location>
</feature>
<dbReference type="SUPFAM" id="SSF161070">
    <property type="entry name" value="SNF-like"/>
    <property type="match status" value="1"/>
</dbReference>
<feature type="transmembrane region" description="Helical" evidence="6">
    <location>
        <begin position="212"/>
        <end position="238"/>
    </location>
</feature>
<evidence type="ECO:0000256" key="6">
    <source>
        <dbReference type="SAM" id="Phobius"/>
    </source>
</evidence>
<dbReference type="PANTHER" id="PTHR42948:SF1">
    <property type="entry name" value="TRANSPORTER"/>
    <property type="match status" value="1"/>
</dbReference>